<organism evidence="4 5">
    <name type="scientific">Nocardia halotolerans</name>
    <dbReference type="NCBI Taxonomy" id="1755878"/>
    <lineage>
        <taxon>Bacteria</taxon>
        <taxon>Bacillati</taxon>
        <taxon>Actinomycetota</taxon>
        <taxon>Actinomycetes</taxon>
        <taxon>Mycobacteriales</taxon>
        <taxon>Nocardiaceae</taxon>
        <taxon>Nocardia</taxon>
    </lineage>
</organism>
<dbReference type="SUPFAM" id="SSF52317">
    <property type="entry name" value="Class I glutamine amidotransferase-like"/>
    <property type="match status" value="1"/>
</dbReference>
<dbReference type="InterPro" id="IPR009057">
    <property type="entry name" value="Homeodomain-like_sf"/>
</dbReference>
<keyword evidence="1" id="KW-0805">Transcription regulation</keyword>
<dbReference type="Gene3D" id="3.40.50.880">
    <property type="match status" value="1"/>
</dbReference>
<dbReference type="PANTHER" id="PTHR43130:SF3">
    <property type="entry name" value="HTH-TYPE TRANSCRIPTIONAL REGULATOR RV1931C"/>
    <property type="match status" value="1"/>
</dbReference>
<comment type="caution">
    <text evidence="4">The sequence shown here is derived from an EMBL/GenBank/DDBJ whole genome shotgun (WGS) entry which is preliminary data.</text>
</comment>
<dbReference type="CDD" id="cd03137">
    <property type="entry name" value="GATase1_AraC_1"/>
    <property type="match status" value="1"/>
</dbReference>
<dbReference type="InterPro" id="IPR052158">
    <property type="entry name" value="INH-QAR"/>
</dbReference>
<dbReference type="PANTHER" id="PTHR43130">
    <property type="entry name" value="ARAC-FAMILY TRANSCRIPTIONAL REGULATOR"/>
    <property type="match status" value="1"/>
</dbReference>
<dbReference type="SMART" id="SM00342">
    <property type="entry name" value="HTH_ARAC"/>
    <property type="match status" value="1"/>
</dbReference>
<keyword evidence="5" id="KW-1185">Reference proteome</keyword>
<dbReference type="InterPro" id="IPR029062">
    <property type="entry name" value="Class_I_gatase-like"/>
</dbReference>
<reference evidence="5" key="1">
    <citation type="journal article" date="2019" name="Int. J. Syst. Evol. Microbiol.">
        <title>The Global Catalogue of Microorganisms (GCM) 10K type strain sequencing project: providing services to taxonomists for standard genome sequencing and annotation.</title>
        <authorList>
            <consortium name="The Broad Institute Genomics Platform"/>
            <consortium name="The Broad Institute Genome Sequencing Center for Infectious Disease"/>
            <person name="Wu L."/>
            <person name="Ma J."/>
        </authorList>
    </citation>
    <scope>NUCLEOTIDE SEQUENCE [LARGE SCALE GENOMIC DNA]</scope>
    <source>
        <strain evidence="5">IBRC-M 10490</strain>
    </source>
</reference>
<name>A0ABV8VSI7_9NOCA</name>
<dbReference type="SUPFAM" id="SSF46689">
    <property type="entry name" value="Homeodomain-like"/>
    <property type="match status" value="2"/>
</dbReference>
<dbReference type="RefSeq" id="WP_378568845.1">
    <property type="nucleotide sequence ID" value="NZ_JBHSDL010000045.1"/>
</dbReference>
<evidence type="ECO:0000256" key="1">
    <source>
        <dbReference type="ARBA" id="ARBA00023015"/>
    </source>
</evidence>
<accession>A0ABV8VSI7</accession>
<feature type="domain" description="HTH araC/xylS-type" evidence="3">
    <location>
        <begin position="222"/>
        <end position="320"/>
    </location>
</feature>
<dbReference type="Pfam" id="PF12833">
    <property type="entry name" value="HTH_18"/>
    <property type="match status" value="1"/>
</dbReference>
<dbReference type="PROSITE" id="PS01124">
    <property type="entry name" value="HTH_ARAC_FAMILY_2"/>
    <property type="match status" value="1"/>
</dbReference>
<dbReference type="Pfam" id="PF01965">
    <property type="entry name" value="DJ-1_PfpI"/>
    <property type="match status" value="1"/>
</dbReference>
<protein>
    <submittedName>
        <fullName evidence="4">GlxA family transcriptional regulator</fullName>
    </submittedName>
</protein>
<dbReference type="InterPro" id="IPR002818">
    <property type="entry name" value="DJ-1/PfpI"/>
</dbReference>
<evidence type="ECO:0000313" key="4">
    <source>
        <dbReference type="EMBL" id="MFC4377800.1"/>
    </source>
</evidence>
<evidence type="ECO:0000256" key="2">
    <source>
        <dbReference type="ARBA" id="ARBA00023163"/>
    </source>
</evidence>
<dbReference type="InterPro" id="IPR018060">
    <property type="entry name" value="HTH_AraC"/>
</dbReference>
<sequence>MCKDLAMHRVVVLAVDGVYPFELGIPARIFGTAVGPGGTPLYDVRTCSFDGAPVPTNADYLISVSDDSSALDEADTLVIPPFTGCDGAETDWLPPQLPDALARLRSGARIVSFCTAAFALAGLGLLDDRQATTHWAQADRFRALFPRVRMDADVLFVDDDRILTAAGSAAGIDLCLHLVRRDHGSAVANRVARLCIVPPWRDGGQAQFIDRPIPETAAESTADTRAWALTHLDRPLALTELAEHARMSVRTFCRRFRAETGLPPGRWLTRQRIDLARHLLEVTDFPIDRVAAEAGLGTAASLRQHLATTIGVSPTTYRQTFRARAAR</sequence>
<evidence type="ECO:0000259" key="3">
    <source>
        <dbReference type="PROSITE" id="PS01124"/>
    </source>
</evidence>
<keyword evidence="2" id="KW-0804">Transcription</keyword>
<gene>
    <name evidence="4" type="ORF">ACFO5K_27355</name>
</gene>
<proteinExistence type="predicted"/>
<dbReference type="Proteomes" id="UP001595844">
    <property type="component" value="Unassembled WGS sequence"/>
</dbReference>
<dbReference type="EMBL" id="JBHSDL010000045">
    <property type="protein sequence ID" value="MFC4377800.1"/>
    <property type="molecule type" value="Genomic_DNA"/>
</dbReference>
<dbReference type="Gene3D" id="1.10.10.60">
    <property type="entry name" value="Homeodomain-like"/>
    <property type="match status" value="1"/>
</dbReference>
<evidence type="ECO:0000313" key="5">
    <source>
        <dbReference type="Proteomes" id="UP001595844"/>
    </source>
</evidence>